<keyword evidence="10" id="KW-1185">Reference proteome</keyword>
<keyword evidence="6 8" id="KW-0472">Membrane</keyword>
<feature type="compositionally biased region" description="Basic and acidic residues" evidence="7">
    <location>
        <begin position="23"/>
        <end position="34"/>
    </location>
</feature>
<dbReference type="Gene3D" id="2.40.128.260">
    <property type="entry name" value="Type IV secretion system, VirB10/TraB/TrbI"/>
    <property type="match status" value="2"/>
</dbReference>
<dbReference type="eggNOG" id="COG2948">
    <property type="taxonomic scope" value="Bacteria"/>
</dbReference>
<name>U6Q1V5_9NEIS</name>
<dbReference type="RefSeq" id="WP_002643088.1">
    <property type="nucleotide sequence ID" value="NZ_CP019448.1"/>
</dbReference>
<comment type="subcellular location">
    <subcellularLocation>
        <location evidence="1">Cell membrane</location>
        <topology evidence="1">Single-pass membrane protein</topology>
    </subcellularLocation>
</comment>
<reference evidence="9 10" key="1">
    <citation type="submission" date="2010-03" db="EMBL/GenBank/DDBJ databases">
        <authorList>
            <consortium name="The Broad Institute Genome Sequencing Platform"/>
            <person name="Ward D."/>
            <person name="Earl A."/>
            <person name="Feldgarden M."/>
            <person name="Gevers D."/>
            <person name="Young S."/>
            <person name="Zeng Q."/>
            <person name="Koehrsen M."/>
            <person name="Alvarado L."/>
            <person name="Berlin A.M."/>
            <person name="Borenstein D."/>
            <person name="Chapman S.B."/>
            <person name="Chen Z."/>
            <person name="Engels R."/>
            <person name="Freedman E."/>
            <person name="Gellesch M."/>
            <person name="Goldberg J."/>
            <person name="Griggs A."/>
            <person name="Gujja S."/>
            <person name="Heilman E.R."/>
            <person name="Heiman D.I."/>
            <person name="Hepburn T.A."/>
            <person name="Howarth C."/>
            <person name="Jen D."/>
            <person name="Larson L."/>
            <person name="Mehta T."/>
            <person name="Park D."/>
            <person name="Pearson M."/>
            <person name="Richards J."/>
            <person name="Roberts A."/>
            <person name="Saif S."/>
            <person name="Shea T.D."/>
            <person name="Shenoy N."/>
            <person name="Sisk P."/>
            <person name="Stolte C."/>
            <person name="Sykes S.N."/>
            <person name="Walk T."/>
            <person name="White J."/>
            <person name="Yandava C."/>
            <person name="Izard J."/>
            <person name="Baranova O.V."/>
            <person name="Blanton J.M."/>
            <person name="Tanner A.C."/>
            <person name="Dewhirst F."/>
            <person name="Haas B."/>
            <person name="Nusbaum C."/>
            <person name="Birren B."/>
        </authorList>
    </citation>
    <scope>NUCLEOTIDE SEQUENCE [LARGE SCALE GENOMIC DNA]</scope>
    <source>
        <strain evidence="9 10">ATCC 29453</strain>
    </source>
</reference>
<dbReference type="EMBL" id="ADCY02000069">
    <property type="protein sequence ID" value="EJZ50080.1"/>
    <property type="molecule type" value="Genomic_DNA"/>
</dbReference>
<evidence type="ECO:0000313" key="9">
    <source>
        <dbReference type="EMBL" id="EJZ50080.1"/>
    </source>
</evidence>
<sequence length="436" mass="46995">MAFFKKKTTEATPETTEPSLAEKIGDSQIEKGMPDLDNPQGKSNMGKVGLFLGLLFATGLIAAGAIVFTGGDEEIATTNKPEMDMVQNNQSYNFNQDKSDIKERESLELAVASEAVAASQPEAKPQEVPPIQTVEAQPQAQPAQETQVVQMVEREPPKEKPINPRLLGSVLVNSGGGLSADIGADNSGSLNTENQAENSPFMATSSQTNFADDDERKPQENAFANSLKPTQTLSVRAMQRGKMDYVLAKGTNILCTLDTQIITTRAGFTRCLITRDIYSANGKVLLLEKGSKIIGEQTAAMLQGQARVGILWNEVTTPKGVTVQLASPAAGQLGAAGVGARVKYHFWRRFGGAIMISLIGDLGDYYGNRKKSSSNQSISFENSSETAQDMATEALKNSINIPPTAYINHGTLINIMVARDVDFSGVYEVVKPYEMF</sequence>
<evidence type="ECO:0000256" key="4">
    <source>
        <dbReference type="ARBA" id="ARBA00022692"/>
    </source>
</evidence>
<dbReference type="STRING" id="641147.HMPREF9021_02680"/>
<accession>U6Q1V5</accession>
<dbReference type="GO" id="GO:0005886">
    <property type="term" value="C:plasma membrane"/>
    <property type="evidence" value="ECO:0007669"/>
    <property type="project" value="UniProtKB-SubCell"/>
</dbReference>
<feature type="transmembrane region" description="Helical" evidence="8">
    <location>
        <begin position="48"/>
        <end position="68"/>
    </location>
</feature>
<organism evidence="9 10">
    <name type="scientific">Simonsiella muelleri ATCC 29453</name>
    <dbReference type="NCBI Taxonomy" id="641147"/>
    <lineage>
        <taxon>Bacteria</taxon>
        <taxon>Pseudomonadati</taxon>
        <taxon>Pseudomonadota</taxon>
        <taxon>Betaproteobacteria</taxon>
        <taxon>Neisseriales</taxon>
        <taxon>Neisseriaceae</taxon>
        <taxon>Simonsiella</taxon>
    </lineage>
</organism>
<evidence type="ECO:0008006" key="11">
    <source>
        <dbReference type="Google" id="ProtNLM"/>
    </source>
</evidence>
<evidence type="ECO:0000256" key="8">
    <source>
        <dbReference type="SAM" id="Phobius"/>
    </source>
</evidence>
<dbReference type="InterPro" id="IPR042217">
    <property type="entry name" value="T4SS_VirB10/TrbI"/>
</dbReference>
<dbReference type="Proteomes" id="UP000017813">
    <property type="component" value="Unassembled WGS sequence"/>
</dbReference>
<dbReference type="NCBIfam" id="NF038091">
    <property type="entry name" value="T4SS_VirB10"/>
    <property type="match status" value="1"/>
</dbReference>
<evidence type="ECO:0000256" key="2">
    <source>
        <dbReference type="ARBA" id="ARBA00010265"/>
    </source>
</evidence>
<dbReference type="CDD" id="cd16429">
    <property type="entry name" value="VirB10"/>
    <property type="match status" value="1"/>
</dbReference>
<dbReference type="KEGG" id="smur:BWP33_03875"/>
<evidence type="ECO:0000313" key="10">
    <source>
        <dbReference type="Proteomes" id="UP000017813"/>
    </source>
</evidence>
<feature type="region of interest" description="Disordered" evidence="7">
    <location>
        <begin position="1"/>
        <end position="41"/>
    </location>
</feature>
<dbReference type="HOGENOM" id="CLU_041899_6_0_4"/>
<protein>
    <recommendedName>
        <fullName evidence="11">Type IV secretion system protein virB10</fullName>
    </recommendedName>
</protein>
<keyword evidence="3" id="KW-1003">Cell membrane</keyword>
<keyword evidence="4 8" id="KW-0812">Transmembrane</keyword>
<dbReference type="InterPro" id="IPR005498">
    <property type="entry name" value="T4SS_VirB10/TraB/TrbI"/>
</dbReference>
<evidence type="ECO:0000256" key="6">
    <source>
        <dbReference type="ARBA" id="ARBA00023136"/>
    </source>
</evidence>
<proteinExistence type="inferred from homology"/>
<dbReference type="Pfam" id="PF03743">
    <property type="entry name" value="TrbI"/>
    <property type="match status" value="1"/>
</dbReference>
<comment type="similarity">
    <text evidence="2">Belongs to the TrbI/VirB10 family.</text>
</comment>
<keyword evidence="5 8" id="KW-1133">Transmembrane helix</keyword>
<dbReference type="AlphaFoldDB" id="U6Q1V5"/>
<dbReference type="InterPro" id="IPR047695">
    <property type="entry name" value="T4SS_VirB10/PtlG"/>
</dbReference>
<comment type="caution">
    <text evidence="9">The sequence shown here is derived from an EMBL/GenBank/DDBJ whole genome shotgun (WGS) entry which is preliminary data.</text>
</comment>
<evidence type="ECO:0000256" key="1">
    <source>
        <dbReference type="ARBA" id="ARBA00004162"/>
    </source>
</evidence>
<dbReference type="OrthoDB" id="9766860at2"/>
<evidence type="ECO:0000256" key="3">
    <source>
        <dbReference type="ARBA" id="ARBA00022475"/>
    </source>
</evidence>
<evidence type="ECO:0000256" key="5">
    <source>
        <dbReference type="ARBA" id="ARBA00022989"/>
    </source>
</evidence>
<gene>
    <name evidence="9" type="ORF">HMPREF9021_02680</name>
</gene>
<evidence type="ECO:0000256" key="7">
    <source>
        <dbReference type="SAM" id="MobiDB-lite"/>
    </source>
</evidence>
<reference evidence="9 10" key="2">
    <citation type="submission" date="2011-10" db="EMBL/GenBank/DDBJ databases">
        <title>The Genome Sequence of Simonsiella muelleri ATCC 29453.</title>
        <authorList>
            <consortium name="The Broad Institute Genome Sequencing Platform"/>
            <consortium name="The Broad Institute Genome Sequencing Center for Infectious Disease"/>
            <person name="Earl A."/>
            <person name="Ward D."/>
            <person name="Feldgarden M."/>
            <person name="Gevers D."/>
            <person name="Izard J."/>
            <person name="Baranova O.V."/>
            <person name="Blanton J.M."/>
            <person name="Tanner A.C."/>
            <person name="Dewhirst F."/>
            <person name="Young S.K."/>
            <person name="Zeng Q."/>
            <person name="Gargeya S."/>
            <person name="Fitzgerald M."/>
            <person name="Haas B."/>
            <person name="Abouelleil A."/>
            <person name="Alvarado L."/>
            <person name="Arachchi H.M."/>
            <person name="Berlin A."/>
            <person name="Brown A."/>
            <person name="Chapman S.B."/>
            <person name="Chen Z."/>
            <person name="Dunbar C."/>
            <person name="Freedman E."/>
            <person name="Gearin G."/>
            <person name="Goldberg J."/>
            <person name="Griggs A."/>
            <person name="Gujja S."/>
            <person name="Heiman D."/>
            <person name="Howarth C."/>
            <person name="Larson L."/>
            <person name="Lui A."/>
            <person name="MacDonald P.J.P."/>
            <person name="Montmayeur A."/>
            <person name="Murphy C."/>
            <person name="Neiman D."/>
            <person name="Pearson M."/>
            <person name="Priest M."/>
            <person name="Roberts A."/>
            <person name="Saif S."/>
            <person name="Shea T."/>
            <person name="Shenoy N."/>
            <person name="Sisk P."/>
            <person name="Stolte C."/>
            <person name="Sykes S."/>
            <person name="Wortman J."/>
            <person name="Nusbaum C."/>
            <person name="Birren B."/>
        </authorList>
    </citation>
    <scope>NUCLEOTIDE SEQUENCE [LARGE SCALE GENOMIC DNA]</scope>
    <source>
        <strain evidence="9 10">ATCC 29453</strain>
    </source>
</reference>